<dbReference type="NCBIfam" id="TIGR01726">
    <property type="entry name" value="HEQRo_perm_3TM"/>
    <property type="match status" value="1"/>
</dbReference>
<dbReference type="GO" id="GO:0022857">
    <property type="term" value="F:transmembrane transporter activity"/>
    <property type="evidence" value="ECO:0007669"/>
    <property type="project" value="InterPro"/>
</dbReference>
<dbReference type="InterPro" id="IPR000515">
    <property type="entry name" value="MetI-like"/>
</dbReference>
<feature type="domain" description="ABC transmembrane type-1" evidence="9">
    <location>
        <begin position="91"/>
        <end position="298"/>
    </location>
</feature>
<evidence type="ECO:0000256" key="1">
    <source>
        <dbReference type="ARBA" id="ARBA00004651"/>
    </source>
</evidence>
<dbReference type="PANTHER" id="PTHR30614:SF1">
    <property type="entry name" value="GLUTAMATE_ASPARTATE IMPORT PERMEASE PROTEIN GLTK"/>
    <property type="match status" value="1"/>
</dbReference>
<dbReference type="STRING" id="155974.SAMN04487818_10418"/>
<dbReference type="Gene3D" id="1.10.3720.10">
    <property type="entry name" value="MetI-like"/>
    <property type="match status" value="1"/>
</dbReference>
<evidence type="ECO:0000256" key="4">
    <source>
        <dbReference type="ARBA" id="ARBA00022692"/>
    </source>
</evidence>
<dbReference type="InterPro" id="IPR043429">
    <property type="entry name" value="ArtM/GltK/GlnP/TcyL/YhdX-like"/>
</dbReference>
<keyword evidence="5 7" id="KW-1133">Transmembrane helix</keyword>
<feature type="transmembrane region" description="Helical" evidence="7">
    <location>
        <begin position="276"/>
        <end position="301"/>
    </location>
</feature>
<evidence type="ECO:0000256" key="2">
    <source>
        <dbReference type="ARBA" id="ARBA00022448"/>
    </source>
</evidence>
<keyword evidence="2 7" id="KW-0813">Transport</keyword>
<dbReference type="GO" id="GO:0006865">
    <property type="term" value="P:amino acid transport"/>
    <property type="evidence" value="ECO:0007669"/>
    <property type="project" value="TreeGrafter"/>
</dbReference>
<gene>
    <name evidence="10" type="ORF">SAMN04487818_10418</name>
</gene>
<feature type="region of interest" description="Disordered" evidence="8">
    <location>
        <begin position="1"/>
        <end position="29"/>
    </location>
</feature>
<comment type="subcellular location">
    <subcellularLocation>
        <location evidence="1 7">Cell membrane</location>
        <topology evidence="1 7">Multi-pass membrane protein</topology>
    </subcellularLocation>
</comment>
<evidence type="ECO:0000256" key="7">
    <source>
        <dbReference type="RuleBase" id="RU363032"/>
    </source>
</evidence>
<comment type="similarity">
    <text evidence="7">Belongs to the binding-protein-dependent transport system permease family.</text>
</comment>
<dbReference type="GO" id="GO:0043190">
    <property type="term" value="C:ATP-binding cassette (ABC) transporter complex"/>
    <property type="evidence" value="ECO:0007669"/>
    <property type="project" value="InterPro"/>
</dbReference>
<evidence type="ECO:0000256" key="3">
    <source>
        <dbReference type="ARBA" id="ARBA00022475"/>
    </source>
</evidence>
<evidence type="ECO:0000259" key="9">
    <source>
        <dbReference type="PROSITE" id="PS50928"/>
    </source>
</evidence>
<keyword evidence="6 7" id="KW-0472">Membrane</keyword>
<dbReference type="InterPro" id="IPR010065">
    <property type="entry name" value="AA_ABC_transptr_permease_3TM"/>
</dbReference>
<feature type="transmembrane region" description="Helical" evidence="7">
    <location>
        <begin position="234"/>
        <end position="256"/>
    </location>
</feature>
<dbReference type="SUPFAM" id="SSF161098">
    <property type="entry name" value="MetI-like"/>
    <property type="match status" value="1"/>
</dbReference>
<name>A0A1H9PYN4_9PSEU</name>
<accession>A0A1H9PYN4</accession>
<reference evidence="11" key="1">
    <citation type="submission" date="2016-10" db="EMBL/GenBank/DDBJ databases">
        <authorList>
            <person name="Varghese N."/>
            <person name="Submissions S."/>
        </authorList>
    </citation>
    <scope>NUCLEOTIDE SEQUENCE [LARGE SCALE GENOMIC DNA]</scope>
    <source>
        <strain evidence="11">DSM 44260</strain>
    </source>
</reference>
<evidence type="ECO:0000256" key="8">
    <source>
        <dbReference type="SAM" id="MobiDB-lite"/>
    </source>
</evidence>
<keyword evidence="3" id="KW-1003">Cell membrane</keyword>
<dbReference type="PANTHER" id="PTHR30614">
    <property type="entry name" value="MEMBRANE COMPONENT OF AMINO ACID ABC TRANSPORTER"/>
    <property type="match status" value="1"/>
</dbReference>
<dbReference type="Proteomes" id="UP000199051">
    <property type="component" value="Unassembled WGS sequence"/>
</dbReference>
<keyword evidence="4 7" id="KW-0812">Transmembrane</keyword>
<evidence type="ECO:0000256" key="5">
    <source>
        <dbReference type="ARBA" id="ARBA00022989"/>
    </source>
</evidence>
<feature type="compositionally biased region" description="Polar residues" evidence="8">
    <location>
        <begin position="1"/>
        <end position="14"/>
    </location>
</feature>
<keyword evidence="11" id="KW-1185">Reference proteome</keyword>
<dbReference type="InterPro" id="IPR035906">
    <property type="entry name" value="MetI-like_sf"/>
</dbReference>
<feature type="transmembrane region" description="Helical" evidence="7">
    <location>
        <begin position="48"/>
        <end position="67"/>
    </location>
</feature>
<dbReference type="CDD" id="cd06261">
    <property type="entry name" value="TM_PBP2"/>
    <property type="match status" value="1"/>
</dbReference>
<dbReference type="EMBL" id="FOGI01000004">
    <property type="protein sequence ID" value="SER53416.1"/>
    <property type="molecule type" value="Genomic_DNA"/>
</dbReference>
<protein>
    <submittedName>
        <fullName evidence="10">Amino acid ABC transporter membrane protein, PAAT family (TC 3.A.1.3.-)</fullName>
    </submittedName>
</protein>
<feature type="transmembrane region" description="Helical" evidence="7">
    <location>
        <begin position="87"/>
        <end position="115"/>
    </location>
</feature>
<feature type="transmembrane region" description="Helical" evidence="7">
    <location>
        <begin position="174"/>
        <end position="194"/>
    </location>
</feature>
<evidence type="ECO:0000313" key="10">
    <source>
        <dbReference type="EMBL" id="SER53416.1"/>
    </source>
</evidence>
<dbReference type="AlphaFoldDB" id="A0A1H9PYN4"/>
<feature type="transmembrane region" description="Helical" evidence="7">
    <location>
        <begin position="127"/>
        <end position="154"/>
    </location>
</feature>
<evidence type="ECO:0000256" key="6">
    <source>
        <dbReference type="ARBA" id="ARBA00023136"/>
    </source>
</evidence>
<dbReference type="PROSITE" id="PS50928">
    <property type="entry name" value="ABC_TM1"/>
    <property type="match status" value="1"/>
</dbReference>
<proteinExistence type="inferred from homology"/>
<evidence type="ECO:0000313" key="11">
    <source>
        <dbReference type="Proteomes" id="UP000199051"/>
    </source>
</evidence>
<organism evidence="10 11">
    <name type="scientific">Actinokineospora terrae</name>
    <dbReference type="NCBI Taxonomy" id="155974"/>
    <lineage>
        <taxon>Bacteria</taxon>
        <taxon>Bacillati</taxon>
        <taxon>Actinomycetota</taxon>
        <taxon>Actinomycetes</taxon>
        <taxon>Pseudonocardiales</taxon>
        <taxon>Pseudonocardiaceae</taxon>
        <taxon>Actinokineospora</taxon>
    </lineage>
</organism>
<dbReference type="Pfam" id="PF00528">
    <property type="entry name" value="BPD_transp_1"/>
    <property type="match status" value="1"/>
</dbReference>
<sequence length="332" mass="36503">MTSSSPPKPSQETELPQPVKESAETAETTDDLVDKLESRRVVPLRHPWRWVASAVVLVLLAQAAHALTTNDAFQWDAFGYWFTRPVVVEGLLLTLQLTGLSAVFGLLGGIVLALMRLSRNPVLQSVAWAYIWLFRSIPLIVLLLFLANITALYATLSLGVPFGPSFVEFSANDLLSFYMVAVLGLSLNEAAYAAEIVRSGIISVDQSQLEAASALGLPKGRQYRRIILPQATRAIIPAYANQLIGLLKGTSVVYITSLLELFGVVQSQASINSGQIIPLLMVGTIWYIVLTSLLSIVQYYLERYFSRGALRTVPPTPFQRLRSRLRTTGVAR</sequence>